<dbReference type="PROSITE" id="PS50949">
    <property type="entry name" value="HTH_GNTR"/>
    <property type="match status" value="1"/>
</dbReference>
<gene>
    <name evidence="5" type="ORF">QR79_04470</name>
</gene>
<dbReference type="InterPro" id="IPR036390">
    <property type="entry name" value="WH_DNA-bd_sf"/>
</dbReference>
<evidence type="ECO:0000313" key="5">
    <source>
        <dbReference type="EMBL" id="KMO26066.1"/>
    </source>
</evidence>
<dbReference type="Pfam" id="PF00392">
    <property type="entry name" value="GntR"/>
    <property type="match status" value="1"/>
</dbReference>
<dbReference type="InterPro" id="IPR036388">
    <property type="entry name" value="WH-like_DNA-bd_sf"/>
</dbReference>
<evidence type="ECO:0000256" key="2">
    <source>
        <dbReference type="ARBA" id="ARBA00023125"/>
    </source>
</evidence>
<feature type="domain" description="HTH gntR-type" evidence="4">
    <location>
        <begin position="16"/>
        <end position="83"/>
    </location>
</feature>
<dbReference type="SUPFAM" id="SSF46785">
    <property type="entry name" value="Winged helix' DNA-binding domain"/>
    <property type="match status" value="1"/>
</dbReference>
<dbReference type="Pfam" id="PF07729">
    <property type="entry name" value="FCD"/>
    <property type="match status" value="1"/>
</dbReference>
<sequence length="227" mass="25604">MRLEEKRPSAPPLPGVTLAEGLRHRLEAAIAAGHLEPGSRLDEQEIALRYGVSRTPVREAFRLLAASHLVELRGRQGAVVRTISPHALIEMFQVMAELEGLCAQLAARRVPPTWRSTIEPIHQRLVALVDGRDADAFYDVNQEFHEAIYEAARNGFLADQTRRLRNQVAAYRRRVTRMPNRMSDTIREHEAIMRAILAHDPEGARKAMRDHVALLGDNLLDFLAAFE</sequence>
<dbReference type="SUPFAM" id="SSF48008">
    <property type="entry name" value="GntR ligand-binding domain-like"/>
    <property type="match status" value="1"/>
</dbReference>
<dbReference type="InterPro" id="IPR000524">
    <property type="entry name" value="Tscrpt_reg_HTH_GntR"/>
</dbReference>
<evidence type="ECO:0000256" key="3">
    <source>
        <dbReference type="ARBA" id="ARBA00023163"/>
    </source>
</evidence>
<name>A0ABR5HHC1_9HYPH</name>
<evidence type="ECO:0000313" key="6">
    <source>
        <dbReference type="Proteomes" id="UP000036471"/>
    </source>
</evidence>
<evidence type="ECO:0000256" key="1">
    <source>
        <dbReference type="ARBA" id="ARBA00023015"/>
    </source>
</evidence>
<dbReference type="SMART" id="SM00345">
    <property type="entry name" value="HTH_GNTR"/>
    <property type="match status" value="1"/>
</dbReference>
<keyword evidence="1" id="KW-0805">Transcription regulation</keyword>
<proteinExistence type="predicted"/>
<dbReference type="PANTHER" id="PTHR43537">
    <property type="entry name" value="TRANSCRIPTIONAL REGULATOR, GNTR FAMILY"/>
    <property type="match status" value="1"/>
</dbReference>
<evidence type="ECO:0000259" key="4">
    <source>
        <dbReference type="PROSITE" id="PS50949"/>
    </source>
</evidence>
<dbReference type="Proteomes" id="UP000036471">
    <property type="component" value="Unassembled WGS sequence"/>
</dbReference>
<dbReference type="InterPro" id="IPR011711">
    <property type="entry name" value="GntR_C"/>
</dbReference>
<dbReference type="Gene3D" id="1.10.10.10">
    <property type="entry name" value="Winged helix-like DNA-binding domain superfamily/Winged helix DNA-binding domain"/>
    <property type="match status" value="1"/>
</dbReference>
<dbReference type="InterPro" id="IPR008920">
    <property type="entry name" value="TF_FadR/GntR_C"/>
</dbReference>
<dbReference type="PANTHER" id="PTHR43537:SF49">
    <property type="entry name" value="TRANSCRIPTIONAL REGULATORY PROTEIN"/>
    <property type="match status" value="1"/>
</dbReference>
<dbReference type="EMBL" id="JTHG01000034">
    <property type="protein sequence ID" value="KMO26066.1"/>
    <property type="molecule type" value="Genomic_DNA"/>
</dbReference>
<dbReference type="CDD" id="cd07377">
    <property type="entry name" value="WHTH_GntR"/>
    <property type="match status" value="1"/>
</dbReference>
<dbReference type="SMART" id="SM00895">
    <property type="entry name" value="FCD"/>
    <property type="match status" value="1"/>
</dbReference>
<comment type="caution">
    <text evidence="5">The sequence shown here is derived from an EMBL/GenBank/DDBJ whole genome shotgun (WGS) entry which is preliminary data.</text>
</comment>
<organism evidence="5 6">
    <name type="scientific">Methylobacterium indicum</name>
    <dbReference type="NCBI Taxonomy" id="1775910"/>
    <lineage>
        <taxon>Bacteria</taxon>
        <taxon>Pseudomonadati</taxon>
        <taxon>Pseudomonadota</taxon>
        <taxon>Alphaproteobacteria</taxon>
        <taxon>Hyphomicrobiales</taxon>
        <taxon>Methylobacteriaceae</taxon>
        <taxon>Methylobacterium</taxon>
    </lineage>
</organism>
<protein>
    <submittedName>
        <fullName evidence="5">Transcriptional regulator</fullName>
    </submittedName>
</protein>
<dbReference type="Gene3D" id="1.20.120.530">
    <property type="entry name" value="GntR ligand-binding domain-like"/>
    <property type="match status" value="1"/>
</dbReference>
<accession>A0ABR5HHC1</accession>
<keyword evidence="3" id="KW-0804">Transcription</keyword>
<reference evidence="5 6" key="1">
    <citation type="submission" date="2014-11" db="EMBL/GenBank/DDBJ databases">
        <title>Comparative genomics of Methylobacterium species.</title>
        <authorList>
            <person name="Chaudhry V."/>
            <person name="Patil P.B."/>
        </authorList>
    </citation>
    <scope>NUCLEOTIDE SEQUENCE [LARGE SCALE GENOMIC DNA]</scope>
    <source>
        <strain evidence="5 6">SE3.6</strain>
    </source>
</reference>
<keyword evidence="2" id="KW-0238">DNA-binding</keyword>
<keyword evidence="6" id="KW-1185">Reference proteome</keyword>